<dbReference type="Proteomes" id="UP000001798">
    <property type="component" value="Chromosome 5"/>
</dbReference>
<name>A0A384JGT7_BOTFB</name>
<dbReference type="VEuPathDB" id="FungiDB:Bcin05g02100"/>
<evidence type="ECO:0000259" key="1">
    <source>
        <dbReference type="Pfam" id="PF00561"/>
    </source>
</evidence>
<reference evidence="2 3" key="2">
    <citation type="journal article" date="2012" name="Eukaryot. Cell">
        <title>Genome update of Botrytis cinerea strains B05.10 and T4.</title>
        <authorList>
            <person name="Staats M."/>
            <person name="van Kan J.A."/>
        </authorList>
    </citation>
    <scope>NUCLEOTIDE SEQUENCE [LARGE SCALE GENOMIC DNA]</scope>
    <source>
        <strain evidence="2 3">B05.10</strain>
    </source>
</reference>
<dbReference type="PRINTS" id="PR00111">
    <property type="entry name" value="ABHYDROLASE"/>
</dbReference>
<evidence type="ECO:0000313" key="2">
    <source>
        <dbReference type="EMBL" id="ATZ49805.1"/>
    </source>
</evidence>
<dbReference type="PANTHER" id="PTHR43433:SF5">
    <property type="entry name" value="AB HYDROLASE-1 DOMAIN-CONTAINING PROTEIN"/>
    <property type="match status" value="1"/>
</dbReference>
<accession>A0A384JGT7</accession>
<gene>
    <name evidence="2" type="ORF">BCIN_05g02100</name>
</gene>
<feature type="domain" description="AB hydrolase-1" evidence="1">
    <location>
        <begin position="62"/>
        <end position="299"/>
    </location>
</feature>
<dbReference type="EMBL" id="CP009809">
    <property type="protein sequence ID" value="ATZ49805.1"/>
    <property type="molecule type" value="Genomic_DNA"/>
</dbReference>
<reference evidence="2 3" key="1">
    <citation type="journal article" date="2011" name="PLoS Genet.">
        <title>Genomic analysis of the necrotrophic fungal pathogens Sclerotinia sclerotiorum and Botrytis cinerea.</title>
        <authorList>
            <person name="Amselem J."/>
            <person name="Cuomo C.A."/>
            <person name="van Kan J.A."/>
            <person name="Viaud M."/>
            <person name="Benito E.P."/>
            <person name="Couloux A."/>
            <person name="Coutinho P.M."/>
            <person name="de Vries R.P."/>
            <person name="Dyer P.S."/>
            <person name="Fillinger S."/>
            <person name="Fournier E."/>
            <person name="Gout L."/>
            <person name="Hahn M."/>
            <person name="Kohn L."/>
            <person name="Lapalu N."/>
            <person name="Plummer K.M."/>
            <person name="Pradier J.M."/>
            <person name="Quevillon E."/>
            <person name="Sharon A."/>
            <person name="Simon A."/>
            <person name="ten Have A."/>
            <person name="Tudzynski B."/>
            <person name="Tudzynski P."/>
            <person name="Wincker P."/>
            <person name="Andrew M."/>
            <person name="Anthouard V."/>
            <person name="Beever R.E."/>
            <person name="Beffa R."/>
            <person name="Benoit I."/>
            <person name="Bouzid O."/>
            <person name="Brault B."/>
            <person name="Chen Z."/>
            <person name="Choquer M."/>
            <person name="Collemare J."/>
            <person name="Cotton P."/>
            <person name="Danchin E.G."/>
            <person name="Da Silva C."/>
            <person name="Gautier A."/>
            <person name="Giraud C."/>
            <person name="Giraud T."/>
            <person name="Gonzalez C."/>
            <person name="Grossetete S."/>
            <person name="Guldener U."/>
            <person name="Henrissat B."/>
            <person name="Howlett B.J."/>
            <person name="Kodira C."/>
            <person name="Kretschmer M."/>
            <person name="Lappartient A."/>
            <person name="Leroch M."/>
            <person name="Levis C."/>
            <person name="Mauceli E."/>
            <person name="Neuveglise C."/>
            <person name="Oeser B."/>
            <person name="Pearson M."/>
            <person name="Poulain J."/>
            <person name="Poussereau N."/>
            <person name="Quesneville H."/>
            <person name="Rascle C."/>
            <person name="Schumacher J."/>
            <person name="Segurens B."/>
            <person name="Sexton A."/>
            <person name="Silva E."/>
            <person name="Sirven C."/>
            <person name="Soanes D.M."/>
            <person name="Talbot N.J."/>
            <person name="Templeton M."/>
            <person name="Yandava C."/>
            <person name="Yarden O."/>
            <person name="Zeng Q."/>
            <person name="Rollins J.A."/>
            <person name="Lebrun M.H."/>
            <person name="Dickman M."/>
        </authorList>
    </citation>
    <scope>NUCLEOTIDE SEQUENCE [LARGE SCALE GENOMIC DNA]</scope>
    <source>
        <strain evidence="2 3">B05.10</strain>
    </source>
</reference>
<dbReference type="OrthoDB" id="408373at2759"/>
<sequence>MTNLSLPPPFLINGLSHIPPPSAKAFEEEFSGILPPGKDIHSSRGIIHYYDFNPSASSDAKRVLIIHGIGTCAVGIGSLARRLTASGSHVVTYDLWGHGNSSTPLEAHTPALMQIQILEVLSHLGWNKAHLVGFSLGGSILATFAALHPQVVESAVIVAGAGLWKKKNSGWWNKLQKDGEWIVDEHSDHDIIEELEGFAPSEKTWQEAFQQGEFVSEPVEQWQRENHKGHEASVVSMFRYGNIFDQHESYRRLIESGIKILVIAGESDSLFPPEFVKRELGELGWGKEVMQVDGAGHSLVRTHERVVGEFIEEFWGREFGK</sequence>
<dbReference type="KEGG" id="bfu:BCIN_05g02100"/>
<evidence type="ECO:0000313" key="3">
    <source>
        <dbReference type="Proteomes" id="UP000001798"/>
    </source>
</evidence>
<dbReference type="Pfam" id="PF00561">
    <property type="entry name" value="Abhydrolase_1"/>
    <property type="match status" value="1"/>
</dbReference>
<dbReference type="PANTHER" id="PTHR43433">
    <property type="entry name" value="HYDROLASE, ALPHA/BETA FOLD FAMILY PROTEIN"/>
    <property type="match status" value="1"/>
</dbReference>
<dbReference type="InterPro" id="IPR000073">
    <property type="entry name" value="AB_hydrolase_1"/>
</dbReference>
<reference evidence="2 3" key="3">
    <citation type="journal article" date="2017" name="Mol. Plant Pathol.">
        <title>A gapless genome sequence of the fungus Botrytis cinerea.</title>
        <authorList>
            <person name="Van Kan J.A."/>
            <person name="Stassen J.H."/>
            <person name="Mosbach A."/>
            <person name="Van Der Lee T.A."/>
            <person name="Faino L."/>
            <person name="Farmer A.D."/>
            <person name="Papasotiriou D.G."/>
            <person name="Zhou S."/>
            <person name="Seidl M.F."/>
            <person name="Cottam E."/>
            <person name="Edel D."/>
            <person name="Hahn M."/>
            <person name="Schwartz D.C."/>
            <person name="Dietrich R.A."/>
            <person name="Widdison S."/>
            <person name="Scalliet G."/>
        </authorList>
    </citation>
    <scope>NUCLEOTIDE SEQUENCE [LARGE SCALE GENOMIC DNA]</scope>
    <source>
        <strain evidence="2 3">B05.10</strain>
    </source>
</reference>
<protein>
    <recommendedName>
        <fullName evidence="1">AB hydrolase-1 domain-containing protein</fullName>
    </recommendedName>
</protein>
<dbReference type="InterPro" id="IPR050471">
    <property type="entry name" value="AB_hydrolase"/>
</dbReference>
<dbReference type="RefSeq" id="XP_001548266.1">
    <property type="nucleotide sequence ID" value="XM_001548216.2"/>
</dbReference>
<dbReference type="InterPro" id="IPR029058">
    <property type="entry name" value="AB_hydrolase_fold"/>
</dbReference>
<proteinExistence type="predicted"/>
<dbReference type="SUPFAM" id="SSF53474">
    <property type="entry name" value="alpha/beta-Hydrolases"/>
    <property type="match status" value="1"/>
</dbReference>
<dbReference type="OMA" id="MREHPGH"/>
<organism evidence="2 3">
    <name type="scientific">Botryotinia fuckeliana (strain B05.10)</name>
    <name type="common">Noble rot fungus</name>
    <name type="synonym">Botrytis cinerea</name>
    <dbReference type="NCBI Taxonomy" id="332648"/>
    <lineage>
        <taxon>Eukaryota</taxon>
        <taxon>Fungi</taxon>
        <taxon>Dikarya</taxon>
        <taxon>Ascomycota</taxon>
        <taxon>Pezizomycotina</taxon>
        <taxon>Leotiomycetes</taxon>
        <taxon>Helotiales</taxon>
        <taxon>Sclerotiniaceae</taxon>
        <taxon>Botrytis</taxon>
    </lineage>
</organism>
<dbReference type="AlphaFoldDB" id="A0A384JGT7"/>
<dbReference type="Gene3D" id="3.40.50.1820">
    <property type="entry name" value="alpha/beta hydrolase"/>
    <property type="match status" value="1"/>
</dbReference>
<keyword evidence="3" id="KW-1185">Reference proteome</keyword>
<dbReference type="GeneID" id="5428721"/>